<dbReference type="EMBL" id="CP020772">
    <property type="protein sequence ID" value="ARI77286.1"/>
    <property type="molecule type" value="Genomic_DNA"/>
</dbReference>
<feature type="coiled-coil region" evidence="1">
    <location>
        <begin position="49"/>
        <end position="76"/>
    </location>
</feature>
<organism evidence="2 3">
    <name type="scientific">Halobacillus mangrovi</name>
    <dbReference type="NCBI Taxonomy" id="402384"/>
    <lineage>
        <taxon>Bacteria</taxon>
        <taxon>Bacillati</taxon>
        <taxon>Bacillota</taxon>
        <taxon>Bacilli</taxon>
        <taxon>Bacillales</taxon>
        <taxon>Bacillaceae</taxon>
        <taxon>Halobacillus</taxon>
    </lineage>
</organism>
<evidence type="ECO:0000313" key="2">
    <source>
        <dbReference type="EMBL" id="ARI77286.1"/>
    </source>
</evidence>
<dbReference type="Proteomes" id="UP000192527">
    <property type="component" value="Chromosome"/>
</dbReference>
<name>A0A1W5ZVE5_9BACI</name>
<dbReference type="RefSeq" id="WP_085029757.1">
    <property type="nucleotide sequence ID" value="NZ_CP020772.1"/>
</dbReference>
<evidence type="ECO:0000256" key="1">
    <source>
        <dbReference type="SAM" id="Coils"/>
    </source>
</evidence>
<reference evidence="2 3" key="1">
    <citation type="submission" date="2017-04" db="EMBL/GenBank/DDBJ databases">
        <title>The whole genome sequencing and assembly of Halobacillus mangrovi strain.</title>
        <authorList>
            <person name="Lee S.-J."/>
            <person name="Park M.-K."/>
            <person name="Kim J.-Y."/>
            <person name="Lee Y.-J."/>
            <person name="Yi H."/>
            <person name="Bahn Y.-S."/>
            <person name="Kim J.F."/>
            <person name="Lee D.-W."/>
        </authorList>
    </citation>
    <scope>NUCLEOTIDE SEQUENCE [LARGE SCALE GENOMIC DNA]</scope>
    <source>
        <strain evidence="2 3">KTB 131</strain>
    </source>
</reference>
<protein>
    <submittedName>
        <fullName evidence="2">Uncharacterized protein</fullName>
    </submittedName>
</protein>
<keyword evidence="3" id="KW-1185">Reference proteome</keyword>
<sequence>MIRNGVVTPDEFEELLFQLKEKFTLMEKRLSLKTDEIVFTMAIAHRKETDHLKEDVLQLREQIRKLEKEQKAKYLEKIAYQAKRRSAG</sequence>
<proteinExistence type="predicted"/>
<evidence type="ECO:0000313" key="3">
    <source>
        <dbReference type="Proteomes" id="UP000192527"/>
    </source>
</evidence>
<gene>
    <name evidence="2" type="ORF">HM131_10725</name>
</gene>
<dbReference type="OrthoDB" id="2971819at2"/>
<accession>A0A1W5ZVE5</accession>
<keyword evidence="1" id="KW-0175">Coiled coil</keyword>
<dbReference type="AlphaFoldDB" id="A0A1W5ZVE5"/>
<dbReference type="KEGG" id="hmn:HM131_10725"/>